<dbReference type="Proteomes" id="UP000828390">
    <property type="component" value="Unassembled WGS sequence"/>
</dbReference>
<proteinExistence type="predicted"/>
<evidence type="ECO:0000313" key="7">
    <source>
        <dbReference type="EMBL" id="KAH3833197.1"/>
    </source>
</evidence>
<feature type="region of interest" description="Disordered" evidence="5">
    <location>
        <begin position="467"/>
        <end position="491"/>
    </location>
</feature>
<dbReference type="SUPFAM" id="SSF57850">
    <property type="entry name" value="RING/U-box"/>
    <property type="match status" value="1"/>
</dbReference>
<dbReference type="InterPro" id="IPR047153">
    <property type="entry name" value="TRIM45/56/19-like"/>
</dbReference>
<reference evidence="7" key="1">
    <citation type="journal article" date="2019" name="bioRxiv">
        <title>The Genome of the Zebra Mussel, Dreissena polymorpha: A Resource for Invasive Species Research.</title>
        <authorList>
            <person name="McCartney M.A."/>
            <person name="Auch B."/>
            <person name="Kono T."/>
            <person name="Mallez S."/>
            <person name="Zhang Y."/>
            <person name="Obille A."/>
            <person name="Becker A."/>
            <person name="Abrahante J.E."/>
            <person name="Garbe J."/>
            <person name="Badalamenti J.P."/>
            <person name="Herman A."/>
            <person name="Mangelson H."/>
            <person name="Liachko I."/>
            <person name="Sullivan S."/>
            <person name="Sone E.D."/>
            <person name="Koren S."/>
            <person name="Silverstein K.A.T."/>
            <person name="Beckman K.B."/>
            <person name="Gohl D.M."/>
        </authorList>
    </citation>
    <scope>NUCLEOTIDE SEQUENCE</scope>
    <source>
        <strain evidence="7">Duluth1</strain>
        <tissue evidence="7">Whole animal</tissue>
    </source>
</reference>
<dbReference type="Gene3D" id="3.30.160.60">
    <property type="entry name" value="Classic Zinc Finger"/>
    <property type="match status" value="1"/>
</dbReference>
<dbReference type="InterPro" id="IPR018957">
    <property type="entry name" value="Znf_C3HC4_RING-type"/>
</dbReference>
<dbReference type="SUPFAM" id="SSF101898">
    <property type="entry name" value="NHL repeat"/>
    <property type="match status" value="1"/>
</dbReference>
<feature type="compositionally biased region" description="Basic residues" evidence="5">
    <location>
        <begin position="481"/>
        <end position="491"/>
    </location>
</feature>
<dbReference type="InterPro" id="IPR011011">
    <property type="entry name" value="Znf_FYVE_PHD"/>
</dbReference>
<dbReference type="PROSITE" id="PS50089">
    <property type="entry name" value="ZF_RING_2"/>
    <property type="match status" value="1"/>
</dbReference>
<dbReference type="AlphaFoldDB" id="A0A9D4K532"/>
<dbReference type="Gene3D" id="3.30.40.10">
    <property type="entry name" value="Zinc/RING finger domain, C3HC4 (zinc finger)"/>
    <property type="match status" value="1"/>
</dbReference>
<keyword evidence="2 4" id="KW-0863">Zinc-finger</keyword>
<gene>
    <name evidence="7" type="ORF">DPMN_106500</name>
</gene>
<evidence type="ECO:0000256" key="2">
    <source>
        <dbReference type="ARBA" id="ARBA00022771"/>
    </source>
</evidence>
<feature type="compositionally biased region" description="Low complexity" evidence="5">
    <location>
        <begin position="468"/>
        <end position="478"/>
    </location>
</feature>
<dbReference type="InterPro" id="IPR001841">
    <property type="entry name" value="Znf_RING"/>
</dbReference>
<dbReference type="SMART" id="SM00184">
    <property type="entry name" value="RING"/>
    <property type="match status" value="1"/>
</dbReference>
<protein>
    <recommendedName>
        <fullName evidence="6">RING-type domain-containing protein</fullName>
    </recommendedName>
</protein>
<evidence type="ECO:0000256" key="1">
    <source>
        <dbReference type="ARBA" id="ARBA00022723"/>
    </source>
</evidence>
<organism evidence="7 8">
    <name type="scientific">Dreissena polymorpha</name>
    <name type="common">Zebra mussel</name>
    <name type="synonym">Mytilus polymorpha</name>
    <dbReference type="NCBI Taxonomy" id="45954"/>
    <lineage>
        <taxon>Eukaryota</taxon>
        <taxon>Metazoa</taxon>
        <taxon>Spiralia</taxon>
        <taxon>Lophotrochozoa</taxon>
        <taxon>Mollusca</taxon>
        <taxon>Bivalvia</taxon>
        <taxon>Autobranchia</taxon>
        <taxon>Heteroconchia</taxon>
        <taxon>Euheterodonta</taxon>
        <taxon>Imparidentia</taxon>
        <taxon>Neoheterodontei</taxon>
        <taxon>Myida</taxon>
        <taxon>Dreissenoidea</taxon>
        <taxon>Dreissenidae</taxon>
        <taxon>Dreissena</taxon>
    </lineage>
</organism>
<name>A0A9D4K532_DREPO</name>
<evidence type="ECO:0000256" key="4">
    <source>
        <dbReference type="PROSITE-ProRule" id="PRU00175"/>
    </source>
</evidence>
<reference evidence="7" key="2">
    <citation type="submission" date="2020-11" db="EMBL/GenBank/DDBJ databases">
        <authorList>
            <person name="McCartney M.A."/>
            <person name="Auch B."/>
            <person name="Kono T."/>
            <person name="Mallez S."/>
            <person name="Becker A."/>
            <person name="Gohl D.M."/>
            <person name="Silverstein K.A.T."/>
            <person name="Koren S."/>
            <person name="Bechman K.B."/>
            <person name="Herman A."/>
            <person name="Abrahante J.E."/>
            <person name="Garbe J."/>
        </authorList>
    </citation>
    <scope>NUCLEOTIDE SEQUENCE</scope>
    <source>
        <strain evidence="7">Duluth1</strain>
        <tissue evidence="7">Whole animal</tissue>
    </source>
</reference>
<dbReference type="SUPFAM" id="SSF57903">
    <property type="entry name" value="FYVE/PHD zinc finger"/>
    <property type="match status" value="1"/>
</dbReference>
<dbReference type="InterPro" id="IPR013083">
    <property type="entry name" value="Znf_RING/FYVE/PHD"/>
</dbReference>
<dbReference type="PANTHER" id="PTHR25462:SF296">
    <property type="entry name" value="MEIOTIC P26, ISOFORM F"/>
    <property type="match status" value="1"/>
</dbReference>
<evidence type="ECO:0000259" key="6">
    <source>
        <dbReference type="PROSITE" id="PS50089"/>
    </source>
</evidence>
<dbReference type="EMBL" id="JAIWYP010000004">
    <property type="protein sequence ID" value="KAH3833197.1"/>
    <property type="molecule type" value="Genomic_DNA"/>
</dbReference>
<keyword evidence="3" id="KW-0862">Zinc</keyword>
<feature type="domain" description="RING-type" evidence="6">
    <location>
        <begin position="25"/>
        <end position="68"/>
    </location>
</feature>
<evidence type="ECO:0000256" key="3">
    <source>
        <dbReference type="ARBA" id="ARBA00022833"/>
    </source>
</evidence>
<dbReference type="InterPro" id="IPR017907">
    <property type="entry name" value="Znf_RING_CS"/>
</dbReference>
<keyword evidence="1" id="KW-0479">Metal-binding</keyword>
<accession>A0A9D4K532</accession>
<dbReference type="Pfam" id="PF00097">
    <property type="entry name" value="zf-C3HC4"/>
    <property type="match status" value="1"/>
</dbReference>
<dbReference type="PANTHER" id="PTHR25462">
    <property type="entry name" value="BONUS, ISOFORM C-RELATED"/>
    <property type="match status" value="1"/>
</dbReference>
<dbReference type="PROSITE" id="PS00518">
    <property type="entry name" value="ZF_RING_1"/>
    <property type="match status" value="1"/>
</dbReference>
<comment type="caution">
    <text evidence="7">The sequence shown here is derived from an EMBL/GenBank/DDBJ whole genome shotgun (WGS) entry which is preliminary data.</text>
</comment>
<evidence type="ECO:0000256" key="5">
    <source>
        <dbReference type="SAM" id="MobiDB-lite"/>
    </source>
</evidence>
<keyword evidence="8" id="KW-1185">Reference proteome</keyword>
<dbReference type="GO" id="GO:0008270">
    <property type="term" value="F:zinc ion binding"/>
    <property type="evidence" value="ECO:0007669"/>
    <property type="project" value="UniProtKB-KW"/>
</dbReference>
<sequence length="491" mass="55800">MSQVSKYNKPKGLQDFQQNIDEFICGICSEYMFVPKDLLCKHAFCRSCLQSHCLSSATYTSFPCPLCSKPTVVKDPNTPLLGWVDSLPTNKTKEQQLERLQAMNKLKKMQGLKCSFCTSKWNTVTATKYCKSCKEYYCDECGNQHWLIRTTKEHRVYLIDDLFELKTDSLLRSSLNMLFNAMWRGRGMTRKYQVEPQRNSEQEKDEVEADITGATFLPNRLIMLADNANSKIKLFDHHLVLRTCIKIKCFDILCIDKSSVIVTCPQDKCVKFYEIDGEILSENETHTTDGECYGLCRVGQKSFAISVVSTTVSIVIYKCYTLARKFDLQSGSVIMKYPKYIEYCKARDTFYLSDSSSGCLKCFSSTGEVIWERFVNGCFGLAVFGEKLLVSRNDRCTVDLVNDKGQFLKSVITVDDGLTNVQAIRTNHRNLKTRSISLIVTEKSNLVRVFQIEDPLQDDDIRAFVLPSPNSSTASSSRSGKDKKSKACNIL</sequence>
<evidence type="ECO:0000313" key="8">
    <source>
        <dbReference type="Proteomes" id="UP000828390"/>
    </source>
</evidence>